<dbReference type="Proteomes" id="UP001519344">
    <property type="component" value="Unassembled WGS sequence"/>
</dbReference>
<dbReference type="RefSeq" id="WP_275691062.1">
    <property type="nucleotide sequence ID" value="NZ_JAAOZR010000031.1"/>
</dbReference>
<evidence type="ECO:0000313" key="1">
    <source>
        <dbReference type="EMBL" id="MBP1961195.1"/>
    </source>
</evidence>
<reference evidence="1 2" key="1">
    <citation type="submission" date="2021-03" db="EMBL/GenBank/DDBJ databases">
        <title>Genomic Encyclopedia of Type Strains, Phase IV (KMG-IV): sequencing the most valuable type-strain genomes for metagenomic binning, comparative biology and taxonomic classification.</title>
        <authorList>
            <person name="Goeker M."/>
        </authorList>
    </citation>
    <scope>NUCLEOTIDE SEQUENCE [LARGE SCALE GENOMIC DNA]</scope>
    <source>
        <strain evidence="1 2">DSM 24950</strain>
    </source>
</reference>
<accession>A0ABS4HRF7</accession>
<dbReference type="EMBL" id="JAGGKV010000001">
    <property type="protein sequence ID" value="MBP1961195.1"/>
    <property type="molecule type" value="Genomic_DNA"/>
</dbReference>
<protein>
    <recommendedName>
        <fullName evidence="3">MBL fold metallo-hydrolase</fullName>
    </recommendedName>
</protein>
<comment type="caution">
    <text evidence="1">The sequence shown here is derived from an EMBL/GenBank/DDBJ whole genome shotgun (WGS) entry which is preliminary data.</text>
</comment>
<gene>
    <name evidence="1" type="ORF">J2Z65_000389</name>
</gene>
<proteinExistence type="predicted"/>
<name>A0ABS4HRF7_9BACL</name>
<evidence type="ECO:0008006" key="3">
    <source>
        <dbReference type="Google" id="ProtNLM"/>
    </source>
</evidence>
<keyword evidence="2" id="KW-1185">Reference proteome</keyword>
<evidence type="ECO:0000313" key="2">
    <source>
        <dbReference type="Proteomes" id="UP001519344"/>
    </source>
</evidence>
<sequence length="43" mass="4868">MDIDILLAEILESQDDWHVTATDTAFIIDPRMDSDHEAGQIPE</sequence>
<organism evidence="1 2">
    <name type="scientific">Paenibacillus aceris</name>
    <dbReference type="NCBI Taxonomy" id="869555"/>
    <lineage>
        <taxon>Bacteria</taxon>
        <taxon>Bacillati</taxon>
        <taxon>Bacillota</taxon>
        <taxon>Bacilli</taxon>
        <taxon>Bacillales</taxon>
        <taxon>Paenibacillaceae</taxon>
        <taxon>Paenibacillus</taxon>
    </lineage>
</organism>